<dbReference type="InterPro" id="IPR026588">
    <property type="entry name" value="Choice_anch_A"/>
</dbReference>
<evidence type="ECO:0000256" key="1">
    <source>
        <dbReference type="SAM" id="Phobius"/>
    </source>
</evidence>
<feature type="chain" id="PRO_5046065249" description="Choice-of-anchor A domain-containing protein" evidence="2">
    <location>
        <begin position="23"/>
        <end position="302"/>
    </location>
</feature>
<evidence type="ECO:0000256" key="2">
    <source>
        <dbReference type="SAM" id="SignalP"/>
    </source>
</evidence>
<reference evidence="4" key="1">
    <citation type="submission" date="2022-08" db="EMBL/GenBank/DDBJ databases">
        <title>Genome Sequence of the sulphate-reducing bacterium, Pseudodesulfovibrio portus JCM14722.</title>
        <authorList>
            <person name="Kondo R."/>
            <person name="Kataoka T."/>
        </authorList>
    </citation>
    <scope>NUCLEOTIDE SEQUENCE</scope>
    <source>
        <strain evidence="4">JCM 14722</strain>
    </source>
</reference>
<proteinExistence type="predicted"/>
<evidence type="ECO:0000313" key="5">
    <source>
        <dbReference type="Proteomes" id="UP001061361"/>
    </source>
</evidence>
<dbReference type="Pfam" id="PF20597">
    <property type="entry name" value="pAdhesive_15"/>
    <property type="match status" value="1"/>
</dbReference>
<keyword evidence="1" id="KW-0472">Membrane</keyword>
<dbReference type="RefSeq" id="WP_264982004.1">
    <property type="nucleotide sequence ID" value="NZ_AP026708.1"/>
</dbReference>
<feature type="transmembrane region" description="Helical" evidence="1">
    <location>
        <begin position="281"/>
        <end position="298"/>
    </location>
</feature>
<evidence type="ECO:0000313" key="4">
    <source>
        <dbReference type="EMBL" id="BDQ35113.1"/>
    </source>
</evidence>
<evidence type="ECO:0000259" key="3">
    <source>
        <dbReference type="Pfam" id="PF20597"/>
    </source>
</evidence>
<keyword evidence="5" id="KW-1185">Reference proteome</keyword>
<feature type="signal peptide" evidence="2">
    <location>
        <begin position="1"/>
        <end position="22"/>
    </location>
</feature>
<dbReference type="Proteomes" id="UP001061361">
    <property type="component" value="Chromosome"/>
</dbReference>
<dbReference type="NCBIfam" id="TIGR04215">
    <property type="entry name" value="choice_anch_A"/>
    <property type="match status" value="1"/>
</dbReference>
<organism evidence="4 5">
    <name type="scientific">Pseudodesulfovibrio portus</name>
    <dbReference type="NCBI Taxonomy" id="231439"/>
    <lineage>
        <taxon>Bacteria</taxon>
        <taxon>Pseudomonadati</taxon>
        <taxon>Thermodesulfobacteriota</taxon>
        <taxon>Desulfovibrionia</taxon>
        <taxon>Desulfovibrionales</taxon>
        <taxon>Desulfovibrionaceae</taxon>
    </lineage>
</organism>
<protein>
    <recommendedName>
        <fullName evidence="3">Choice-of-anchor A domain-containing protein</fullName>
    </recommendedName>
</protein>
<keyword evidence="1" id="KW-1133">Transmembrane helix</keyword>
<name>A0ABM8AUQ8_9BACT</name>
<sequence>MKYIRITLFALALTVAAAPAFASSASLGLAGNYNAFIFGNFSSSSDTQGRLAVGGNVHLEHYSVGDRLNPGTTGDVLLAGGDLTFTGGRVYYGDVRVGGSVTGPGYKFYDGALYQNSDMPFDFAAQKQKYTSMANSLAALSATGTTTSQWGGLYMTGDGTSNTQVFNLDGSTLLNSHTFALDTTGFAQDTTIIFNVSGTASGLTNMSMESLRPFAGSVLFNFYEATSLTLSGIGVWGSILAPLADIDNPQGVINGTLIANSFDGPMQLNLVPFEGNVPTPIPGSILLLGTGMLGLIGWRKRR</sequence>
<dbReference type="EMBL" id="AP026708">
    <property type="protein sequence ID" value="BDQ35113.1"/>
    <property type="molecule type" value="Genomic_DNA"/>
</dbReference>
<gene>
    <name evidence="4" type="ORF">JCM14722_26550</name>
</gene>
<keyword evidence="1" id="KW-0812">Transmembrane</keyword>
<keyword evidence="2" id="KW-0732">Signal</keyword>
<feature type="domain" description="Choice-of-anchor A" evidence="3">
    <location>
        <begin position="27"/>
        <end position="269"/>
    </location>
</feature>
<accession>A0ABM8AUQ8</accession>